<dbReference type="Proteomes" id="UP000008120">
    <property type="component" value="Chromosome"/>
</dbReference>
<accession>E6N6S7</accession>
<dbReference type="InterPro" id="IPR044060">
    <property type="entry name" value="Bacterial_rp_domain"/>
</dbReference>
<dbReference type="EMBL" id="BA000048">
    <property type="protein sequence ID" value="BAJ50788.1"/>
    <property type="molecule type" value="Genomic_DNA"/>
</dbReference>
<evidence type="ECO:0000313" key="3">
    <source>
        <dbReference type="EMBL" id="BAJ47996.1"/>
    </source>
</evidence>
<evidence type="ECO:0000256" key="1">
    <source>
        <dbReference type="SAM" id="Phobius"/>
    </source>
</evidence>
<reference evidence="3 5" key="1">
    <citation type="journal article" date="2005" name="Environ. Microbiol.">
        <title>Genetic and functional properties of uncultivated thermophilic crenarchaeotes from a subsurface gold mine as revealed by analysis of genome fragments.</title>
        <authorList>
            <person name="Nunoura T."/>
            <person name="Hirayama H."/>
            <person name="Takami H."/>
            <person name="Oida H."/>
            <person name="Nishi S."/>
            <person name="Shimamura S."/>
            <person name="Suzuki Y."/>
            <person name="Inagaki F."/>
            <person name="Takai K."/>
            <person name="Nealson K.H."/>
            <person name="Horikoshi K."/>
        </authorList>
    </citation>
    <scope>NUCLEOTIDE SEQUENCE [LARGE SCALE GENOMIC DNA]</scope>
</reference>
<dbReference type="BioCyc" id="CCAL311458:G131R-943-MONOMER"/>
<protein>
    <recommendedName>
        <fullName evidence="2">Bacterial repeat domain-containing protein</fullName>
    </recommendedName>
</protein>
<evidence type="ECO:0000259" key="2">
    <source>
        <dbReference type="Pfam" id="PF18998"/>
    </source>
</evidence>
<gene>
    <name evidence="4" type="ORF">CSUB_C0933</name>
    <name evidence="3" type="ORF">HGMM_F17C01C25</name>
</gene>
<feature type="domain" description="Bacterial repeat" evidence="2">
    <location>
        <begin position="321"/>
        <end position="356"/>
    </location>
</feature>
<dbReference type="KEGG" id="csu:CSUB_C0933"/>
<keyword evidence="1" id="KW-0472">Membrane</keyword>
<keyword evidence="1" id="KW-1133">Transmembrane helix</keyword>
<keyword evidence="1" id="KW-0812">Transmembrane</keyword>
<reference evidence="3 5" key="2">
    <citation type="journal article" date="2011" name="Nucleic Acids Res.">
        <title>Insights into the evolution of Archaea and eukaryotic protein modifier systems revealed by the genome of a novel archaeal group.</title>
        <authorList>
            <person name="Nunoura T."/>
            <person name="Takaki Y."/>
            <person name="Kakuta J."/>
            <person name="Nishi S."/>
            <person name="Sugahara J."/>
            <person name="Kazama H."/>
            <person name="Chee G."/>
            <person name="Hattori M."/>
            <person name="Kanai A."/>
            <person name="Atomi H."/>
            <person name="Takai K."/>
            <person name="Takami H."/>
        </authorList>
    </citation>
    <scope>NUCLEOTIDE SEQUENCE [LARGE SCALE GENOMIC DNA]</scope>
</reference>
<sequence length="614" mass="67496">MIVGINILGVCFFNMLSGKRCLLTTMALTQVLVILLVFQHASSTEIVLERGGPTPSHFLFYRGDVAGRGFASLFSVQDVPVKLLNVSFYLLTVFASSDTKMRAVIYDSGRNAIASKEFWVKKNDIGWVTVDFSDQNVVINTSPFYVGLLYTGSDGVALAYYPSPRTGNHSFLIEGPRNWTDVDKVGIGGEWVVKVTAVLSHKLVLKTVPAMGFIYVDGEKYRADVGTVLRFLQGTKHNVSVDPIHVLPNGTRLVFERWSDNVTSPSRRVFLDRDLDLVAYFGRQYFVNIVAPHGSSVSSGWFDRGEAITVNVPDIVEISEYSRYKFMGWSGDVKSANNSLTIIVDKPMNITATYAKEHRVSIDAGPGKAVGEGWYMEGGKAVVGVESPEVVVGKTRYVFRGWVGDIESGSPTIELQVSKPLRIRASWERQFFVEIDAGEGKVSLRSGWYPEGSQILVTAETPIYISPGSRLVFAKWGGDLESAGSELSFKLSGPVSIKAFWRKQYLVNASTPIGMVSGVGWYDGGETATVSIDRTVEGFLIRDIFSGWRGDVISSEPGVSFVVDSPRQLVAEWRKDYSHLVILSLVLMASSLTAVAVVARARRKRQGMKAQGHG</sequence>
<dbReference type="EMBL" id="AP011851">
    <property type="protein sequence ID" value="BAJ47996.1"/>
    <property type="molecule type" value="Genomic_DNA"/>
</dbReference>
<evidence type="ECO:0000313" key="5">
    <source>
        <dbReference type="Proteomes" id="UP000008120"/>
    </source>
</evidence>
<dbReference type="Pfam" id="PF18998">
    <property type="entry name" value="Flg_new_2"/>
    <property type="match status" value="1"/>
</dbReference>
<evidence type="ECO:0000313" key="4">
    <source>
        <dbReference type="EMBL" id="BAJ50788.1"/>
    </source>
</evidence>
<dbReference type="AlphaFoldDB" id="E6N6S7"/>
<name>E6N6S7_CALS0</name>
<proteinExistence type="predicted"/>
<feature type="transmembrane region" description="Helical" evidence="1">
    <location>
        <begin position="577"/>
        <end position="599"/>
    </location>
</feature>
<organism evidence="3 5">
    <name type="scientific">Caldiarchaeum subterraneum</name>
    <dbReference type="NCBI Taxonomy" id="311458"/>
    <lineage>
        <taxon>Archaea</taxon>
        <taxon>Nitrososphaerota</taxon>
        <taxon>Candidatus Caldarchaeales</taxon>
        <taxon>Candidatus Caldarchaeaceae</taxon>
        <taxon>Candidatus Caldarchaeum</taxon>
    </lineage>
</organism>